<organism evidence="1 2">
    <name type="scientific">Methanosphaerula palustris (strain ATCC BAA-1556 / DSM 19958 / E1-9c)</name>
    <dbReference type="NCBI Taxonomy" id="521011"/>
    <lineage>
        <taxon>Archaea</taxon>
        <taxon>Methanobacteriati</taxon>
        <taxon>Methanobacteriota</taxon>
        <taxon>Stenosarchaea group</taxon>
        <taxon>Methanomicrobia</taxon>
        <taxon>Methanomicrobiales</taxon>
        <taxon>Methanoregulaceae</taxon>
        <taxon>Methanosphaerula</taxon>
    </lineage>
</organism>
<reference evidence="1 2" key="1">
    <citation type="journal article" date="2015" name="Genome Announc.">
        <title>Complete Genome Sequence of Methanosphaerula palustris E1-9CT, a Hydrogenotrophic Methanogen Isolated from a Minerotrophic Fen Peatland.</title>
        <authorList>
            <person name="Cadillo-Quiroz H."/>
            <person name="Browne P."/>
            <person name="Kyrpides N."/>
            <person name="Woyke T."/>
            <person name="Goodwin L."/>
            <person name="Detter C."/>
            <person name="Yavitt J.B."/>
            <person name="Zinder S.H."/>
        </authorList>
    </citation>
    <scope>NUCLEOTIDE SEQUENCE [LARGE SCALE GENOMIC DNA]</scope>
    <source>
        <strain evidence="2">ATCC BAA-1556 / DSM 19958 / E1-9c</strain>
    </source>
</reference>
<proteinExistence type="predicted"/>
<keyword evidence="2" id="KW-1185">Reference proteome</keyword>
<dbReference type="HOGENOM" id="CLU_1275338_0_0_2"/>
<evidence type="ECO:0000313" key="2">
    <source>
        <dbReference type="Proteomes" id="UP000002457"/>
    </source>
</evidence>
<accession>B8GHR5</accession>
<gene>
    <name evidence="1" type="ordered locus">Mpal_1337</name>
</gene>
<dbReference type="EMBL" id="CP001338">
    <property type="protein sequence ID" value="ACL16670.1"/>
    <property type="molecule type" value="Genomic_DNA"/>
</dbReference>
<dbReference type="Proteomes" id="UP000002457">
    <property type="component" value="Chromosome"/>
</dbReference>
<name>B8GHR5_METPE</name>
<protein>
    <submittedName>
        <fullName evidence="1">Uncharacterized protein</fullName>
    </submittedName>
</protein>
<dbReference type="RefSeq" id="WP_012617989.1">
    <property type="nucleotide sequence ID" value="NC_011832.1"/>
</dbReference>
<dbReference type="AlphaFoldDB" id="B8GHR5"/>
<dbReference type="GeneID" id="7271198"/>
<sequence length="216" mass="23167">MQIERIAFTDDDEVSLFWYEPTDVFPTTHVFGRWEDGIACGPCAGISLIYLINSVDDFTTAFSSLRHGANDLPTGANEGLYVNRHVDAFNAGLWALAASNGGSLAGISGDEVKGLLGELSKHVFLATPGMEITGASLEGHGTMVDYLADEENQKLLLAMLGRYCDEPDWQNTPGPDADVVGPRLKGKTALVLPGDEDLVALAINLYNNGAYEEVSV</sequence>
<dbReference type="KEGG" id="mpl:Mpal_1337"/>
<evidence type="ECO:0000313" key="1">
    <source>
        <dbReference type="EMBL" id="ACL16670.1"/>
    </source>
</evidence>